<dbReference type="HOGENOM" id="CLU_2499235_0_0_1"/>
<name>A7ESD2_SCLS1</name>
<proteinExistence type="predicted"/>
<dbReference type="InParanoid" id="A7ESD2"/>
<dbReference type="KEGG" id="ssl:SS1G_08237"/>
<feature type="region of interest" description="Disordered" evidence="1">
    <location>
        <begin position="1"/>
        <end position="28"/>
    </location>
</feature>
<evidence type="ECO:0000256" key="1">
    <source>
        <dbReference type="SAM" id="MobiDB-lite"/>
    </source>
</evidence>
<accession>A7ESD2</accession>
<dbReference type="GeneID" id="5486820"/>
<feature type="compositionally biased region" description="Low complexity" evidence="1">
    <location>
        <begin position="16"/>
        <end position="28"/>
    </location>
</feature>
<gene>
    <name evidence="2" type="ORF">SS1G_08237</name>
</gene>
<dbReference type="AlphaFoldDB" id="A7ESD2"/>
<evidence type="ECO:0000313" key="3">
    <source>
        <dbReference type="Proteomes" id="UP000001312"/>
    </source>
</evidence>
<reference evidence="3" key="1">
    <citation type="journal article" date="2011" name="PLoS Genet.">
        <title>Genomic analysis of the necrotrophic fungal pathogens Sclerotinia sclerotiorum and Botrytis cinerea.</title>
        <authorList>
            <person name="Amselem J."/>
            <person name="Cuomo C.A."/>
            <person name="van Kan J.A."/>
            <person name="Viaud M."/>
            <person name="Benito E.P."/>
            <person name="Couloux A."/>
            <person name="Coutinho P.M."/>
            <person name="de Vries R.P."/>
            <person name="Dyer P.S."/>
            <person name="Fillinger S."/>
            <person name="Fournier E."/>
            <person name="Gout L."/>
            <person name="Hahn M."/>
            <person name="Kohn L."/>
            <person name="Lapalu N."/>
            <person name="Plummer K.M."/>
            <person name="Pradier J.M."/>
            <person name="Quevillon E."/>
            <person name="Sharon A."/>
            <person name="Simon A."/>
            <person name="ten Have A."/>
            <person name="Tudzynski B."/>
            <person name="Tudzynski P."/>
            <person name="Wincker P."/>
            <person name="Andrew M."/>
            <person name="Anthouard V."/>
            <person name="Beever R.E."/>
            <person name="Beffa R."/>
            <person name="Benoit I."/>
            <person name="Bouzid O."/>
            <person name="Brault B."/>
            <person name="Chen Z."/>
            <person name="Choquer M."/>
            <person name="Collemare J."/>
            <person name="Cotton P."/>
            <person name="Danchin E.G."/>
            <person name="Da Silva C."/>
            <person name="Gautier A."/>
            <person name="Giraud C."/>
            <person name="Giraud T."/>
            <person name="Gonzalez C."/>
            <person name="Grossetete S."/>
            <person name="Guldener U."/>
            <person name="Henrissat B."/>
            <person name="Howlett B.J."/>
            <person name="Kodira C."/>
            <person name="Kretschmer M."/>
            <person name="Lappartient A."/>
            <person name="Leroch M."/>
            <person name="Levis C."/>
            <person name="Mauceli E."/>
            <person name="Neuveglise C."/>
            <person name="Oeser B."/>
            <person name="Pearson M."/>
            <person name="Poulain J."/>
            <person name="Poussereau N."/>
            <person name="Quesneville H."/>
            <person name="Rascle C."/>
            <person name="Schumacher J."/>
            <person name="Segurens B."/>
            <person name="Sexton A."/>
            <person name="Silva E."/>
            <person name="Sirven C."/>
            <person name="Soanes D.M."/>
            <person name="Talbot N.J."/>
            <person name="Templeton M."/>
            <person name="Yandava C."/>
            <person name="Yarden O."/>
            <person name="Zeng Q."/>
            <person name="Rollins J.A."/>
            <person name="Lebrun M.H."/>
            <person name="Dickman M."/>
        </authorList>
    </citation>
    <scope>NUCLEOTIDE SEQUENCE [LARGE SCALE GENOMIC DNA]</scope>
    <source>
        <strain evidence="3">ATCC 18683 / 1980 / Ss-1</strain>
    </source>
</reference>
<keyword evidence="3" id="KW-1185">Reference proteome</keyword>
<dbReference type="Proteomes" id="UP000001312">
    <property type="component" value="Unassembled WGS sequence"/>
</dbReference>
<dbReference type="EMBL" id="CH476631">
    <property type="protein sequence ID" value="EDN92374.1"/>
    <property type="molecule type" value="Genomic_DNA"/>
</dbReference>
<organism evidence="2 3">
    <name type="scientific">Sclerotinia sclerotiorum (strain ATCC 18683 / 1980 / Ss-1)</name>
    <name type="common">White mold</name>
    <name type="synonym">Whetzelinia sclerotiorum</name>
    <dbReference type="NCBI Taxonomy" id="665079"/>
    <lineage>
        <taxon>Eukaryota</taxon>
        <taxon>Fungi</taxon>
        <taxon>Dikarya</taxon>
        <taxon>Ascomycota</taxon>
        <taxon>Pezizomycotina</taxon>
        <taxon>Leotiomycetes</taxon>
        <taxon>Helotiales</taxon>
        <taxon>Sclerotiniaceae</taxon>
        <taxon>Sclerotinia</taxon>
    </lineage>
</organism>
<protein>
    <submittedName>
        <fullName evidence="2">Uncharacterized protein</fullName>
    </submittedName>
</protein>
<dbReference type="RefSeq" id="XP_001590497.1">
    <property type="nucleotide sequence ID" value="XM_001590447.1"/>
</dbReference>
<dbReference type="STRING" id="665079.A7ESD2"/>
<sequence length="86" mass="9101">MPQKYSISPDMDESIPDTSTAPTTPDDSLTFSPIIQPLSLDDGITLGNSPVNEIAAHHVPQNDLEVVALGGILKSLMFLAEKLGIA</sequence>
<evidence type="ECO:0000313" key="2">
    <source>
        <dbReference type="EMBL" id="EDN92374.1"/>
    </source>
</evidence>